<keyword evidence="5 6" id="KW-0472">Membrane</keyword>
<sequence>MIFKGFKFGMLLQFAIGPVCIFVFQVASLRGFYIAETAVSGVSLIDGIFIGIATLGIGSVIDKKNVKIGLRIFGAIILFVFGLSIILNQFNIIFLPSLNIHNISKGNNAFSRAMLITFSNPLTIIFWTGVFSAKLTEKNMDKNQIYLFGFGALLSTVVFLSLIAVVGSFVKTFLSYSVIQILNLMVGVLFIYFSVRMLIRRKD</sequence>
<keyword evidence="8" id="KW-1185">Reference proteome</keyword>
<feature type="transmembrane region" description="Helical" evidence="6">
    <location>
        <begin position="12"/>
        <end position="35"/>
    </location>
</feature>
<feature type="transmembrane region" description="Helical" evidence="6">
    <location>
        <begin position="145"/>
        <end position="167"/>
    </location>
</feature>
<dbReference type="GO" id="GO:0005886">
    <property type="term" value="C:plasma membrane"/>
    <property type="evidence" value="ECO:0007669"/>
    <property type="project" value="UniProtKB-SubCell"/>
</dbReference>
<evidence type="ECO:0000256" key="5">
    <source>
        <dbReference type="ARBA" id="ARBA00023136"/>
    </source>
</evidence>
<keyword evidence="3 6" id="KW-0812">Transmembrane</keyword>
<dbReference type="OrthoDB" id="7874789at2"/>
<feature type="transmembrane region" description="Helical" evidence="6">
    <location>
        <begin position="41"/>
        <end position="61"/>
    </location>
</feature>
<keyword evidence="2" id="KW-1003">Cell membrane</keyword>
<organism evidence="7 8">
    <name type="scientific">Clostridium acidisoli DSM 12555</name>
    <dbReference type="NCBI Taxonomy" id="1121291"/>
    <lineage>
        <taxon>Bacteria</taxon>
        <taxon>Bacillati</taxon>
        <taxon>Bacillota</taxon>
        <taxon>Clostridia</taxon>
        <taxon>Eubacteriales</taxon>
        <taxon>Clostridiaceae</taxon>
        <taxon>Clostridium</taxon>
    </lineage>
</organism>
<dbReference type="InterPro" id="IPR001123">
    <property type="entry name" value="LeuE-type"/>
</dbReference>
<accession>A0A1W1XLC8</accession>
<feature type="transmembrane region" description="Helical" evidence="6">
    <location>
        <begin position="114"/>
        <end position="133"/>
    </location>
</feature>
<keyword evidence="4 6" id="KW-1133">Transmembrane helix</keyword>
<proteinExistence type="predicted"/>
<protein>
    <submittedName>
        <fullName evidence="7">Threonine/homoserine/homoserine lactone efflux protein</fullName>
    </submittedName>
</protein>
<gene>
    <name evidence="7" type="ORF">SAMN02745134_02237</name>
</gene>
<feature type="transmembrane region" description="Helical" evidence="6">
    <location>
        <begin position="173"/>
        <end position="195"/>
    </location>
</feature>
<dbReference type="RefSeq" id="WP_084116069.1">
    <property type="nucleotide sequence ID" value="NZ_FWXH01000007.1"/>
</dbReference>
<dbReference type="EMBL" id="FWXH01000007">
    <property type="protein sequence ID" value="SMC24624.1"/>
    <property type="molecule type" value="Genomic_DNA"/>
</dbReference>
<dbReference type="AlphaFoldDB" id="A0A1W1XLC8"/>
<name>A0A1W1XLC8_9CLOT</name>
<dbReference type="PANTHER" id="PTHR30086:SF20">
    <property type="entry name" value="ARGININE EXPORTER PROTEIN ARGO-RELATED"/>
    <property type="match status" value="1"/>
</dbReference>
<evidence type="ECO:0000256" key="6">
    <source>
        <dbReference type="SAM" id="Phobius"/>
    </source>
</evidence>
<dbReference type="Pfam" id="PF01810">
    <property type="entry name" value="LysE"/>
    <property type="match status" value="1"/>
</dbReference>
<evidence type="ECO:0000313" key="8">
    <source>
        <dbReference type="Proteomes" id="UP000192468"/>
    </source>
</evidence>
<evidence type="ECO:0000256" key="4">
    <source>
        <dbReference type="ARBA" id="ARBA00022989"/>
    </source>
</evidence>
<reference evidence="7 8" key="1">
    <citation type="submission" date="2017-04" db="EMBL/GenBank/DDBJ databases">
        <authorList>
            <person name="Afonso C.L."/>
            <person name="Miller P.J."/>
            <person name="Scott M.A."/>
            <person name="Spackman E."/>
            <person name="Goraichik I."/>
            <person name="Dimitrov K.M."/>
            <person name="Suarez D.L."/>
            <person name="Swayne D.E."/>
        </authorList>
    </citation>
    <scope>NUCLEOTIDE SEQUENCE [LARGE SCALE GENOMIC DNA]</scope>
    <source>
        <strain evidence="7 8">DSM 12555</strain>
    </source>
</reference>
<dbReference type="GO" id="GO:0015171">
    <property type="term" value="F:amino acid transmembrane transporter activity"/>
    <property type="evidence" value="ECO:0007669"/>
    <property type="project" value="TreeGrafter"/>
</dbReference>
<comment type="subcellular location">
    <subcellularLocation>
        <location evidence="1">Cell membrane</location>
        <topology evidence="1">Multi-pass membrane protein</topology>
    </subcellularLocation>
</comment>
<evidence type="ECO:0000313" key="7">
    <source>
        <dbReference type="EMBL" id="SMC24624.1"/>
    </source>
</evidence>
<dbReference type="Proteomes" id="UP000192468">
    <property type="component" value="Unassembled WGS sequence"/>
</dbReference>
<evidence type="ECO:0000256" key="1">
    <source>
        <dbReference type="ARBA" id="ARBA00004651"/>
    </source>
</evidence>
<evidence type="ECO:0000256" key="2">
    <source>
        <dbReference type="ARBA" id="ARBA00022475"/>
    </source>
</evidence>
<dbReference type="STRING" id="1121291.SAMN02745134_02237"/>
<dbReference type="PANTHER" id="PTHR30086">
    <property type="entry name" value="ARGININE EXPORTER PROTEIN ARGO"/>
    <property type="match status" value="1"/>
</dbReference>
<feature type="transmembrane region" description="Helical" evidence="6">
    <location>
        <begin position="73"/>
        <end position="94"/>
    </location>
</feature>
<evidence type="ECO:0000256" key="3">
    <source>
        <dbReference type="ARBA" id="ARBA00022692"/>
    </source>
</evidence>